<dbReference type="InterPro" id="IPR016036">
    <property type="entry name" value="Malonyl_transacylase_ACP-bd"/>
</dbReference>
<dbReference type="InterPro" id="IPR050091">
    <property type="entry name" value="PKS_NRPS_Biosynth_Enz"/>
</dbReference>
<dbReference type="InterPro" id="IPR016035">
    <property type="entry name" value="Acyl_Trfase/lysoPLipase"/>
</dbReference>
<accession>B5BQU8</accession>
<reference evidence="3" key="1">
    <citation type="journal article" date="2008" name="Appl. Environ. Microbiol.">
        <title>PCR detection of type I polyketide synthase genes in myxobacteria.</title>
        <authorList>
            <person name="Komaki H."/>
            <person name="Fudou R."/>
            <person name="Iizuka T."/>
            <person name="Nakajima D."/>
            <person name="Okazaki K."/>
            <person name="Shibata D."/>
            <person name="Ojika M."/>
            <person name="Harayama S."/>
        </authorList>
    </citation>
    <scope>NUCLEOTIDE SEQUENCE</scope>
    <source>
        <strain evidence="3">SMP-10</strain>
    </source>
</reference>
<dbReference type="GO" id="GO:0004312">
    <property type="term" value="F:fatty acid synthase activity"/>
    <property type="evidence" value="ECO:0007669"/>
    <property type="project" value="TreeGrafter"/>
</dbReference>
<organism evidence="3">
    <name type="scientific">Haliangium tepidum</name>
    <dbReference type="NCBI Taxonomy" id="162028"/>
    <lineage>
        <taxon>Bacteria</taxon>
        <taxon>Pseudomonadati</taxon>
        <taxon>Myxococcota</taxon>
        <taxon>Polyangia</taxon>
        <taxon>Haliangiales</taxon>
        <taxon>Kofleriaceae</taxon>
        <taxon>Haliangium</taxon>
    </lineage>
</organism>
<evidence type="ECO:0000256" key="1">
    <source>
        <dbReference type="ARBA" id="ARBA00022679"/>
    </source>
</evidence>
<dbReference type="GO" id="GO:0006633">
    <property type="term" value="P:fatty acid biosynthetic process"/>
    <property type="evidence" value="ECO:0007669"/>
    <property type="project" value="TreeGrafter"/>
</dbReference>
<sequence length="263" mass="27999">SQHVGLAHGLYQAHAGFRADMDRAADRLSELLGLDIRALLFASGEARDGARARLADTALAQPVLFAVEVALGRLWLALGIEPDGMIGHSVGELAAACLCGVFDFEAGLELVAARGALVQAQPRGAMLAARLSPEQARAHLRGTVGIAAVNAPDAVTFSGSHGDIEALRRALAARDVPARLLETSHAFHSPLIEGAVRPFVERVGRIALRPPQRPFVSNVTGTWITEQEATDPGYWGRQLREPVRFADGLQTLATRAGERESLT</sequence>
<feature type="non-terminal residue" evidence="3">
    <location>
        <position position="263"/>
    </location>
</feature>
<dbReference type="Pfam" id="PF00698">
    <property type="entry name" value="Acyl_transf_1"/>
    <property type="match status" value="1"/>
</dbReference>
<dbReference type="Gene3D" id="3.40.366.10">
    <property type="entry name" value="Malonyl-Coenzyme A Acyl Carrier Protein, domain 2"/>
    <property type="match status" value="1"/>
</dbReference>
<dbReference type="SUPFAM" id="SSF52151">
    <property type="entry name" value="FabD/lysophospholipase-like"/>
    <property type="match status" value="1"/>
</dbReference>
<feature type="non-terminal residue" evidence="3">
    <location>
        <position position="1"/>
    </location>
</feature>
<dbReference type="InterPro" id="IPR001227">
    <property type="entry name" value="Ac_transferase_dom_sf"/>
</dbReference>
<dbReference type="PANTHER" id="PTHR43775">
    <property type="entry name" value="FATTY ACID SYNTHASE"/>
    <property type="match status" value="1"/>
</dbReference>
<evidence type="ECO:0000259" key="2">
    <source>
        <dbReference type="SMART" id="SM00827"/>
    </source>
</evidence>
<dbReference type="Gene3D" id="3.30.70.250">
    <property type="entry name" value="Malonyl-CoA ACP transacylase, ACP-binding"/>
    <property type="match status" value="1"/>
</dbReference>
<name>B5BQU8_9BACT</name>
<protein>
    <submittedName>
        <fullName evidence="3">Polyketide synthase</fullName>
    </submittedName>
</protein>
<dbReference type="EMBL" id="AB376545">
    <property type="protein sequence ID" value="BAG69134.1"/>
    <property type="molecule type" value="Genomic_DNA"/>
</dbReference>
<dbReference type="AlphaFoldDB" id="B5BQU8"/>
<evidence type="ECO:0000313" key="3">
    <source>
        <dbReference type="EMBL" id="BAG69134.1"/>
    </source>
</evidence>
<feature type="domain" description="Malonyl-CoA:ACP transacylase (MAT)" evidence="2">
    <location>
        <begin position="1"/>
        <end position="261"/>
    </location>
</feature>
<dbReference type="InterPro" id="IPR014043">
    <property type="entry name" value="Acyl_transferase_dom"/>
</dbReference>
<dbReference type="SMART" id="SM00827">
    <property type="entry name" value="PKS_AT"/>
    <property type="match status" value="1"/>
</dbReference>
<dbReference type="SUPFAM" id="SSF55048">
    <property type="entry name" value="Probable ACP-binding domain of malonyl-CoA ACP transacylase"/>
    <property type="match status" value="1"/>
</dbReference>
<dbReference type="PANTHER" id="PTHR43775:SF51">
    <property type="entry name" value="INACTIVE PHENOLPHTHIOCEROL SYNTHESIS POLYKETIDE SYNTHASE TYPE I PKS1-RELATED"/>
    <property type="match status" value="1"/>
</dbReference>
<proteinExistence type="predicted"/>
<dbReference type="EMBL" id="AB376546">
    <property type="protein sequence ID" value="BAG69135.1"/>
    <property type="molecule type" value="Genomic_DNA"/>
</dbReference>
<keyword evidence="1" id="KW-0808">Transferase</keyword>